<dbReference type="AlphaFoldDB" id="A0A7J5U1H4"/>
<dbReference type="Proteomes" id="UP000488299">
    <property type="component" value="Unassembled WGS sequence"/>
</dbReference>
<dbReference type="EMBL" id="WELI01000003">
    <property type="protein sequence ID" value="KAB7731477.1"/>
    <property type="molecule type" value="Genomic_DNA"/>
</dbReference>
<accession>A0A7J5U1H4</accession>
<sequence length="845" mass="95661">MTKTFTDEGVHRDETVEELLQRYLPDDTDSASFFDHPNRREVVLGLRAFVLALRISQKTIYSDLAREPYKSLLYISHQEPDTISTTNLSYLLNPNIEQSRLRPIKWLKFRTIALVHYLIAKSGGRLSVSEQNGQLVFLNQNQPIDTHAGRLRKKEGLGRKPRQVETEPSGGGSPAPTPGQPCFLAFYWRPHRKKTKEKVGYALVQPSAGANSLDDSWVETEITYWYSDGAHKTVVTESNPSDGRMLSLRLVDAPGQKRTGVWTQITLDWTSDKAPIYVGAFASLSGKFNQAHPAAGLMVWWRQASVEACEDLIRQYIQNPESIPDDVFHFLLGQRVDVPVDGVVESFDALPRAKNAWLLAEVADSYQGFFVHPITGHVTLFSCKISRAGRVDCRYPTQHKHPRLQGFASPLNHGIRVDLDFDYENGAYRLHYFLEGGLTDNRYLLGVYAGFDHSFTHPTSGRVVLQKQADPIVADLDLFTFCQSSQYQEVGQYLSGQQGLAAATDSQAVEELKNITRARPLARLAGTYDLYMTERRNPNDYPEIFRYRLEINRSGKALLSGNGRSGEGIAEVSRDHLLRIQFGLPTNQLLQGSLLVSLCDDKGHIERHDQIRHLFGMATLVDQDRVMAMVAVLKPSPPTDEGLVPIDPLPIRFHRQMSVEQQNQTRVGFDSYDRQLAGLLSTLEGEAYRLIRLPKTPNHPFRPRRVQDRRTAFFAACHLAKYYGQQRLVSGHEDEKMVDLRNDIKSYLFESFRHGFATLRFGGALVRELGAKGSRPERLVQFLAQHGIDDVYLIKLKGDFRDLIRDHVLLVSAYDDPTELGHADLNDLVERLWGDMDEYRALVSA</sequence>
<comment type="caution">
    <text evidence="2">The sequence shown here is derived from an EMBL/GenBank/DDBJ whole genome shotgun (WGS) entry which is preliminary data.</text>
</comment>
<organism evidence="2 3">
    <name type="scientific">Rudanella paleaurantiibacter</name>
    <dbReference type="NCBI Taxonomy" id="2614655"/>
    <lineage>
        <taxon>Bacteria</taxon>
        <taxon>Pseudomonadati</taxon>
        <taxon>Bacteroidota</taxon>
        <taxon>Cytophagia</taxon>
        <taxon>Cytophagales</taxon>
        <taxon>Cytophagaceae</taxon>
        <taxon>Rudanella</taxon>
    </lineage>
</organism>
<keyword evidence="3" id="KW-1185">Reference proteome</keyword>
<evidence type="ECO:0000313" key="3">
    <source>
        <dbReference type="Proteomes" id="UP000488299"/>
    </source>
</evidence>
<reference evidence="2 3" key="1">
    <citation type="submission" date="2019-10" db="EMBL/GenBank/DDBJ databases">
        <title>Rudanella paleaurantiibacter sp. nov., isolated from sludge.</title>
        <authorList>
            <person name="Xu S.Q."/>
        </authorList>
    </citation>
    <scope>NUCLEOTIDE SEQUENCE [LARGE SCALE GENOMIC DNA]</scope>
    <source>
        <strain evidence="2 3">HX-22-17</strain>
    </source>
</reference>
<name>A0A7J5U1H4_9BACT</name>
<evidence type="ECO:0000313" key="2">
    <source>
        <dbReference type="EMBL" id="KAB7731477.1"/>
    </source>
</evidence>
<gene>
    <name evidence="2" type="ORF">F5984_11865</name>
</gene>
<protein>
    <submittedName>
        <fullName evidence="2">Uncharacterized protein</fullName>
    </submittedName>
</protein>
<feature type="region of interest" description="Disordered" evidence="1">
    <location>
        <begin position="148"/>
        <end position="178"/>
    </location>
</feature>
<proteinExistence type="predicted"/>
<feature type="compositionally biased region" description="Basic and acidic residues" evidence="1">
    <location>
        <begin position="154"/>
        <end position="165"/>
    </location>
</feature>
<evidence type="ECO:0000256" key="1">
    <source>
        <dbReference type="SAM" id="MobiDB-lite"/>
    </source>
</evidence>
<dbReference type="RefSeq" id="WP_152124446.1">
    <property type="nucleotide sequence ID" value="NZ_WELI01000003.1"/>
</dbReference>